<dbReference type="PANTHER" id="PTHR43323:SF2">
    <property type="entry name" value="HYDROXYMETHYLGLUTARYL-COA SYNTHASE"/>
    <property type="match status" value="1"/>
</dbReference>
<proteinExistence type="predicted"/>
<reference evidence="4" key="1">
    <citation type="submission" date="2015-05" db="EMBL/GenBank/DDBJ databases">
        <authorList>
            <person name="Fogelqvist Johan"/>
        </authorList>
    </citation>
    <scope>NUCLEOTIDE SEQUENCE [LARGE SCALE GENOMIC DNA]</scope>
</reference>
<dbReference type="GO" id="GO:0010142">
    <property type="term" value="P:farnesyl diphosphate biosynthetic process, mevalonate pathway"/>
    <property type="evidence" value="ECO:0007669"/>
    <property type="project" value="EnsemblFungi"/>
</dbReference>
<dbReference type="InterPro" id="IPR013746">
    <property type="entry name" value="HMG_CoA_synt_C_dom"/>
</dbReference>
<name>A0A0G4NE46_VERLO</name>
<evidence type="ECO:0000313" key="3">
    <source>
        <dbReference type="EMBL" id="CRK44846.1"/>
    </source>
</evidence>
<dbReference type="Pfam" id="PF08540">
    <property type="entry name" value="HMG_CoA_synt_C"/>
    <property type="match status" value="1"/>
</dbReference>
<dbReference type="GO" id="GO:0006696">
    <property type="term" value="P:ergosterol biosynthetic process"/>
    <property type="evidence" value="ECO:0007669"/>
    <property type="project" value="TreeGrafter"/>
</dbReference>
<dbReference type="InterPro" id="IPR016039">
    <property type="entry name" value="Thiolase-like"/>
</dbReference>
<dbReference type="GO" id="GO:0006084">
    <property type="term" value="P:acetyl-CoA metabolic process"/>
    <property type="evidence" value="ECO:0007669"/>
    <property type="project" value="EnsemblFungi"/>
</dbReference>
<dbReference type="SUPFAM" id="SSF53901">
    <property type="entry name" value="Thiolase-like"/>
    <property type="match status" value="1"/>
</dbReference>
<dbReference type="AlphaFoldDB" id="A0A0G4NE46"/>
<dbReference type="GO" id="GO:0004421">
    <property type="term" value="F:hydroxymethylglutaryl-CoA synthase activity"/>
    <property type="evidence" value="ECO:0007669"/>
    <property type="project" value="EnsemblFungi"/>
</dbReference>
<gene>
    <name evidence="3" type="ORF">BN1723_016411</name>
</gene>
<evidence type="ECO:0000256" key="1">
    <source>
        <dbReference type="ARBA" id="ARBA00022679"/>
    </source>
</evidence>
<evidence type="ECO:0000313" key="4">
    <source>
        <dbReference type="Proteomes" id="UP000045706"/>
    </source>
</evidence>
<dbReference type="Proteomes" id="UP000045706">
    <property type="component" value="Unassembled WGS sequence"/>
</dbReference>
<evidence type="ECO:0000259" key="2">
    <source>
        <dbReference type="Pfam" id="PF08540"/>
    </source>
</evidence>
<accession>A0A0G4NE46</accession>
<dbReference type="EMBL" id="CVQI01034362">
    <property type="protein sequence ID" value="CRK44846.1"/>
    <property type="molecule type" value="Genomic_DNA"/>
</dbReference>
<protein>
    <recommendedName>
        <fullName evidence="2">Hydroxymethylglutaryl-coenzyme A synthase C-terminal domain-containing protein</fullName>
    </recommendedName>
</protein>
<feature type="domain" description="Hydroxymethylglutaryl-coenzyme A synthase C-terminal" evidence="2">
    <location>
        <begin position="90"/>
        <end position="279"/>
    </location>
</feature>
<dbReference type="PANTHER" id="PTHR43323">
    <property type="entry name" value="3-HYDROXY-3-METHYLGLUTARYL COENZYME A SYNTHASE"/>
    <property type="match status" value="1"/>
</dbReference>
<sequence>MIYRGGIQASSFDAPQAQPSQAILDFFFPGFSILTSACQKYFGIDLNVYIPLIILCGGATFAWQYLSDYVWGLIESHLMSSVDVRTDDEIYKSYARLLYHDYLANADNAAFAEVAPELRDMEYETSLTDKVVEKTFMGLTKKKFQERVSPGIQVATLCGNMYCASVWGGLASLIHHVDDAALVGKRVGLFSYGSGLASSFMSFRIESSVAPIQKVLDIRSRLEARRVLSPVDYEAMCDLRKKAHLQKDFTPAGDVSAIAPGTYYLEKVDDMFRREYSIKA</sequence>
<dbReference type="Gene3D" id="3.40.47.10">
    <property type="match status" value="1"/>
</dbReference>
<keyword evidence="1" id="KW-0808">Transferase</keyword>
<organism evidence="3 4">
    <name type="scientific">Verticillium longisporum</name>
    <name type="common">Verticillium dahliae var. longisporum</name>
    <dbReference type="NCBI Taxonomy" id="100787"/>
    <lineage>
        <taxon>Eukaryota</taxon>
        <taxon>Fungi</taxon>
        <taxon>Dikarya</taxon>
        <taxon>Ascomycota</taxon>
        <taxon>Pezizomycotina</taxon>
        <taxon>Sordariomycetes</taxon>
        <taxon>Hypocreomycetidae</taxon>
        <taxon>Glomerellales</taxon>
        <taxon>Plectosphaerellaceae</taxon>
        <taxon>Verticillium</taxon>
    </lineage>
</organism>